<dbReference type="PANTHER" id="PTHR39209:SF2">
    <property type="entry name" value="CYTOPLASMIC PROTEIN"/>
    <property type="match status" value="1"/>
</dbReference>
<evidence type="ECO:0000259" key="1">
    <source>
        <dbReference type="SMART" id="SM00873"/>
    </source>
</evidence>
<reference evidence="2 3" key="1">
    <citation type="submission" date="2018-08" db="EMBL/GenBank/DDBJ databases">
        <title>Murine metabolic-syndrome-specific gut microbial biobank.</title>
        <authorList>
            <person name="Liu C."/>
        </authorList>
    </citation>
    <scope>NUCLEOTIDE SEQUENCE [LARGE SCALE GENOMIC DNA]</scope>
    <source>
        <strain evidence="2 3">28</strain>
    </source>
</reference>
<dbReference type="Gene3D" id="3.50.40.10">
    <property type="entry name" value="Phenylalanyl-trna Synthetase, Chain B, domain 3"/>
    <property type="match status" value="1"/>
</dbReference>
<sequence length="234" mass="26353">MRFEIAKEVFDLLPNGYFGIVAVKGMDNTKDIPELEAMLQANIEVCEKDFEGIKVKNADDIVPYREAFRAMGINPNRYMCSIEALLDRIAKGKGFPHINAIVDLGNAVSIKYHLPIGAHDMATIDEALEVRHSKSEDTFIPFGNGEMEKPEEGEVVYVSAGEVRTRRWTWRQSEIGKITEETSDVLFPIDGFTDLNKDKVEEAAQELAALAEKFFKVKASVGYIDKDNRVFEVE</sequence>
<organism evidence="2 3">
    <name type="scientific">Anaerotruncus colihominis</name>
    <dbReference type="NCBI Taxonomy" id="169435"/>
    <lineage>
        <taxon>Bacteria</taxon>
        <taxon>Bacillati</taxon>
        <taxon>Bacillota</taxon>
        <taxon>Clostridia</taxon>
        <taxon>Eubacteriales</taxon>
        <taxon>Oscillospiraceae</taxon>
        <taxon>Anaerotruncus</taxon>
    </lineage>
</organism>
<dbReference type="AlphaFoldDB" id="A0A845QIX7"/>
<comment type="caution">
    <text evidence="2">The sequence shown here is derived from an EMBL/GenBank/DDBJ whole genome shotgun (WGS) entry which is preliminary data.</text>
</comment>
<accession>A0A845QIX7</accession>
<dbReference type="Proteomes" id="UP000446866">
    <property type="component" value="Unassembled WGS sequence"/>
</dbReference>
<dbReference type="SMART" id="SM00873">
    <property type="entry name" value="B3_4"/>
    <property type="match status" value="1"/>
</dbReference>
<dbReference type="InterPro" id="IPR020825">
    <property type="entry name" value="Phe-tRNA_synthase-like_B3/B4"/>
</dbReference>
<keyword evidence="3" id="KW-1185">Reference proteome</keyword>
<feature type="domain" description="B3/B4 tRNA-binding" evidence="1">
    <location>
        <begin position="62"/>
        <end position="216"/>
    </location>
</feature>
<evidence type="ECO:0000313" key="3">
    <source>
        <dbReference type="Proteomes" id="UP000446866"/>
    </source>
</evidence>
<name>A0A845QIX7_9FIRM</name>
<evidence type="ECO:0000313" key="2">
    <source>
        <dbReference type="EMBL" id="NBH61839.1"/>
    </source>
</evidence>
<protein>
    <recommendedName>
        <fullName evidence="1">B3/B4 tRNA-binding domain-containing protein</fullName>
    </recommendedName>
</protein>
<dbReference type="GO" id="GO:0004826">
    <property type="term" value="F:phenylalanine-tRNA ligase activity"/>
    <property type="evidence" value="ECO:0007669"/>
    <property type="project" value="InterPro"/>
</dbReference>
<dbReference type="SUPFAM" id="SSF56037">
    <property type="entry name" value="PheT/TilS domain"/>
    <property type="match status" value="1"/>
</dbReference>
<dbReference type="GO" id="GO:0003723">
    <property type="term" value="F:RNA binding"/>
    <property type="evidence" value="ECO:0007669"/>
    <property type="project" value="InterPro"/>
</dbReference>
<gene>
    <name evidence="2" type="ORF">D0435_09265</name>
</gene>
<dbReference type="PANTHER" id="PTHR39209">
    <property type="match status" value="1"/>
</dbReference>
<dbReference type="InterPro" id="IPR005146">
    <property type="entry name" value="B3/B4_tRNA-bd"/>
</dbReference>
<dbReference type="EMBL" id="QXWK01000016">
    <property type="protein sequence ID" value="NBH61839.1"/>
    <property type="molecule type" value="Genomic_DNA"/>
</dbReference>
<dbReference type="RefSeq" id="WP_160202122.1">
    <property type="nucleotide sequence ID" value="NZ_QXWK01000016.1"/>
</dbReference>
<proteinExistence type="predicted"/>
<dbReference type="Pfam" id="PF03483">
    <property type="entry name" value="B3_4"/>
    <property type="match status" value="1"/>
</dbReference>